<protein>
    <recommendedName>
        <fullName evidence="5">protein adenylyltransferase</fullName>
        <ecNumber evidence="5">2.7.7.108</ecNumber>
    </recommendedName>
</protein>
<dbReference type="PANTHER" id="PTHR39560">
    <property type="entry name" value="PROTEIN ADENYLYLTRANSFERASE FIC-RELATED"/>
    <property type="match status" value="1"/>
</dbReference>
<evidence type="ECO:0000256" key="4">
    <source>
        <dbReference type="ARBA" id="ARBA00022840"/>
    </source>
</evidence>
<dbReference type="GO" id="GO:0070733">
    <property type="term" value="F:AMPylase activity"/>
    <property type="evidence" value="ECO:0007669"/>
    <property type="project" value="UniProtKB-EC"/>
</dbReference>
<dbReference type="PROSITE" id="PS51459">
    <property type="entry name" value="FIDO"/>
    <property type="match status" value="1"/>
</dbReference>
<keyword evidence="3" id="KW-0547">Nucleotide-binding</keyword>
<name>A0A1H4FZR8_9GAMM</name>
<dbReference type="Pfam" id="PF02661">
    <property type="entry name" value="Fic"/>
    <property type="match status" value="1"/>
</dbReference>
<gene>
    <name evidence="9" type="ORF">SAMN05660964_03199</name>
</gene>
<dbReference type="GO" id="GO:0005524">
    <property type="term" value="F:ATP binding"/>
    <property type="evidence" value="ECO:0007669"/>
    <property type="project" value="UniProtKB-KW"/>
</dbReference>
<dbReference type="GO" id="GO:0051302">
    <property type="term" value="P:regulation of cell division"/>
    <property type="evidence" value="ECO:0007669"/>
    <property type="project" value="TreeGrafter"/>
</dbReference>
<evidence type="ECO:0000256" key="2">
    <source>
        <dbReference type="ARBA" id="ARBA00022695"/>
    </source>
</evidence>
<evidence type="ECO:0000256" key="1">
    <source>
        <dbReference type="ARBA" id="ARBA00022679"/>
    </source>
</evidence>
<evidence type="ECO:0000256" key="3">
    <source>
        <dbReference type="ARBA" id="ARBA00022741"/>
    </source>
</evidence>
<proteinExistence type="predicted"/>
<keyword evidence="1" id="KW-0808">Transferase</keyword>
<keyword evidence="2" id="KW-0548">Nucleotidyltransferase</keyword>
<dbReference type="EMBL" id="FNQP01000026">
    <property type="protein sequence ID" value="SEB02815.1"/>
    <property type="molecule type" value="Genomic_DNA"/>
</dbReference>
<evidence type="ECO:0000256" key="5">
    <source>
        <dbReference type="ARBA" id="ARBA00034531"/>
    </source>
</evidence>
<dbReference type="Proteomes" id="UP000199397">
    <property type="component" value="Unassembled WGS sequence"/>
</dbReference>
<sequence>MHSKHEIAEDPACYSGTSTLVNKLGLQDSRTLAEAEAVLSYLRAESFDTRLQVFDLPALQAIHHHLFQDLYLWAGELRSTDLSKGNTRFCAAAYIATEANKLLGKLAEENWLVGVPLSAFVERLAHYYCELNVIHPFREGNGRTQRLFFDLLAINAGFGLDWAKVECSEWVEANIAGYAGDLPPLQALFERIVVSV</sequence>
<dbReference type="Gene3D" id="1.10.3290.10">
    <property type="entry name" value="Fido-like domain"/>
    <property type="match status" value="1"/>
</dbReference>
<dbReference type="SUPFAM" id="SSF140931">
    <property type="entry name" value="Fic-like"/>
    <property type="match status" value="1"/>
</dbReference>
<keyword evidence="10" id="KW-1185">Reference proteome</keyword>
<evidence type="ECO:0000256" key="6">
    <source>
        <dbReference type="ARBA" id="ARBA00047939"/>
    </source>
</evidence>
<dbReference type="RefSeq" id="WP_093070222.1">
    <property type="nucleotide sequence ID" value="NZ_FNQP01000026.1"/>
</dbReference>
<dbReference type="OrthoDB" id="9807853at2"/>
<dbReference type="EC" id="2.7.7.108" evidence="5"/>
<dbReference type="NCBIfam" id="NF007672">
    <property type="entry name" value="PRK10347.1"/>
    <property type="match status" value="1"/>
</dbReference>
<comment type="catalytic activity">
    <reaction evidence="7">
        <text>L-tyrosyl-[protein] + ATP = O-(5'-adenylyl)-L-tyrosyl-[protein] + diphosphate</text>
        <dbReference type="Rhea" id="RHEA:54288"/>
        <dbReference type="Rhea" id="RHEA-COMP:10136"/>
        <dbReference type="Rhea" id="RHEA-COMP:13846"/>
        <dbReference type="ChEBI" id="CHEBI:30616"/>
        <dbReference type="ChEBI" id="CHEBI:33019"/>
        <dbReference type="ChEBI" id="CHEBI:46858"/>
        <dbReference type="ChEBI" id="CHEBI:83624"/>
        <dbReference type="EC" id="2.7.7.108"/>
    </reaction>
</comment>
<feature type="domain" description="Fido" evidence="8">
    <location>
        <begin position="54"/>
        <end position="191"/>
    </location>
</feature>
<reference evidence="9 10" key="1">
    <citation type="submission" date="2016-10" db="EMBL/GenBank/DDBJ databases">
        <authorList>
            <person name="de Groot N.N."/>
        </authorList>
    </citation>
    <scope>NUCLEOTIDE SEQUENCE [LARGE SCALE GENOMIC DNA]</scope>
    <source>
        <strain evidence="9 10">DSM 21228</strain>
    </source>
</reference>
<keyword evidence="4" id="KW-0067">ATP-binding</keyword>
<accession>A0A1H4FZR8</accession>
<evidence type="ECO:0000313" key="9">
    <source>
        <dbReference type="EMBL" id="SEB02815.1"/>
    </source>
</evidence>
<evidence type="ECO:0000256" key="7">
    <source>
        <dbReference type="ARBA" id="ARBA00048696"/>
    </source>
</evidence>
<comment type="catalytic activity">
    <reaction evidence="6">
        <text>L-threonyl-[protein] + ATP = 3-O-(5'-adenylyl)-L-threonyl-[protein] + diphosphate</text>
        <dbReference type="Rhea" id="RHEA:54292"/>
        <dbReference type="Rhea" id="RHEA-COMP:11060"/>
        <dbReference type="Rhea" id="RHEA-COMP:13847"/>
        <dbReference type="ChEBI" id="CHEBI:30013"/>
        <dbReference type="ChEBI" id="CHEBI:30616"/>
        <dbReference type="ChEBI" id="CHEBI:33019"/>
        <dbReference type="ChEBI" id="CHEBI:138113"/>
        <dbReference type="EC" id="2.7.7.108"/>
    </reaction>
</comment>
<evidence type="ECO:0000313" key="10">
    <source>
        <dbReference type="Proteomes" id="UP000199397"/>
    </source>
</evidence>
<evidence type="ECO:0000259" key="8">
    <source>
        <dbReference type="PROSITE" id="PS51459"/>
    </source>
</evidence>
<dbReference type="PANTHER" id="PTHR39560:SF1">
    <property type="entry name" value="PROTEIN ADENYLYLTRANSFERASE FIC-RELATED"/>
    <property type="match status" value="1"/>
</dbReference>
<dbReference type="InterPro" id="IPR003812">
    <property type="entry name" value="Fido"/>
</dbReference>
<dbReference type="STRING" id="525918.SAMN05660964_03199"/>
<dbReference type="AlphaFoldDB" id="A0A1H4FZR8"/>
<dbReference type="InterPro" id="IPR036597">
    <property type="entry name" value="Fido-like_dom_sf"/>
</dbReference>
<organism evidence="9 10">
    <name type="scientific">Thiothrix caldifontis</name>
    <dbReference type="NCBI Taxonomy" id="525918"/>
    <lineage>
        <taxon>Bacteria</taxon>
        <taxon>Pseudomonadati</taxon>
        <taxon>Pseudomonadota</taxon>
        <taxon>Gammaproteobacteria</taxon>
        <taxon>Thiotrichales</taxon>
        <taxon>Thiotrichaceae</taxon>
        <taxon>Thiothrix</taxon>
    </lineage>
</organism>